<proteinExistence type="predicted"/>
<evidence type="ECO:0000259" key="2">
    <source>
        <dbReference type="Pfam" id="PF25298"/>
    </source>
</evidence>
<dbReference type="AlphaFoldDB" id="A0A6B0V3R5"/>
<dbReference type="InterPro" id="IPR057251">
    <property type="entry name" value="FP_C"/>
</dbReference>
<sequence>MLVSMNAKLDTLLNLKETVDAMEQSLQHMSAKYDAVLKQMDEHDGEIKNLKKRVTHLEKSEPTAEIDRLKQKVHDLEWRSRRQNLEIHGIPVSEQENLLDKINDLAEQLEVPDLTADQIMAMHRLPSRPDKTPGILVRFSNQATRDLWLEKRVNLKRVRSKAYILENLTNQDKTLIWETREWAKARRYQYVWYKHGKVLVREKDGSQAHVVKTVDDCKHLCRFSLLVVVFFFLLLL</sequence>
<evidence type="ECO:0000313" key="3">
    <source>
        <dbReference type="EMBL" id="MXU96933.1"/>
    </source>
</evidence>
<reference evidence="3" key="1">
    <citation type="submission" date="2019-12" db="EMBL/GenBank/DDBJ databases">
        <title>An insight into the sialome of adult female Ixodes ricinus ticks feeding for 6 days.</title>
        <authorList>
            <person name="Perner J."/>
            <person name="Ribeiro J.M.C."/>
        </authorList>
    </citation>
    <scope>NUCLEOTIDE SEQUENCE</scope>
    <source>
        <strain evidence="3">Semi-engorged</strain>
        <tissue evidence="3">Salivary glands</tissue>
    </source>
</reference>
<name>A0A6B0V3R5_IXORI</name>
<accession>A0A6B0V3R5</accession>
<evidence type="ECO:0000256" key="1">
    <source>
        <dbReference type="SAM" id="Coils"/>
    </source>
</evidence>
<organism evidence="3">
    <name type="scientific">Ixodes ricinus</name>
    <name type="common">Common tick</name>
    <name type="synonym">Acarus ricinus</name>
    <dbReference type="NCBI Taxonomy" id="34613"/>
    <lineage>
        <taxon>Eukaryota</taxon>
        <taxon>Metazoa</taxon>
        <taxon>Ecdysozoa</taxon>
        <taxon>Arthropoda</taxon>
        <taxon>Chelicerata</taxon>
        <taxon>Arachnida</taxon>
        <taxon>Acari</taxon>
        <taxon>Parasitiformes</taxon>
        <taxon>Ixodida</taxon>
        <taxon>Ixodoidea</taxon>
        <taxon>Ixodidae</taxon>
        <taxon>Ixodinae</taxon>
        <taxon>Ixodes</taxon>
    </lineage>
</organism>
<feature type="coiled-coil region" evidence="1">
    <location>
        <begin position="12"/>
        <end position="86"/>
    </location>
</feature>
<keyword evidence="1" id="KW-0175">Coiled coil</keyword>
<dbReference type="InterPro" id="IPR004244">
    <property type="entry name" value="Transposase_22"/>
</dbReference>
<dbReference type="PANTHER" id="PTHR11505">
    <property type="entry name" value="L1 TRANSPOSABLE ELEMENT-RELATED"/>
    <property type="match status" value="1"/>
</dbReference>
<feature type="domain" description="FP protein C-terminal" evidence="2">
    <location>
        <begin position="169"/>
        <end position="220"/>
    </location>
</feature>
<dbReference type="EMBL" id="GIFC01014850">
    <property type="protein sequence ID" value="MXU96933.1"/>
    <property type="molecule type" value="Transcribed_RNA"/>
</dbReference>
<dbReference type="Pfam" id="PF25298">
    <property type="entry name" value="Baculo_FP_2nd"/>
    <property type="match status" value="1"/>
</dbReference>
<protein>
    <submittedName>
        <fullName evidence="3">Putative crack-1 is transposable element</fullName>
    </submittedName>
</protein>